<proteinExistence type="predicted"/>
<comment type="caution">
    <text evidence="1">The sequence shown here is derived from an EMBL/GenBank/DDBJ whole genome shotgun (WGS) entry which is preliminary data.</text>
</comment>
<organism evidence="1 2">
    <name type="scientific">Araneus ventricosus</name>
    <name type="common">Orbweaver spider</name>
    <name type="synonym">Epeira ventricosa</name>
    <dbReference type="NCBI Taxonomy" id="182803"/>
    <lineage>
        <taxon>Eukaryota</taxon>
        <taxon>Metazoa</taxon>
        <taxon>Ecdysozoa</taxon>
        <taxon>Arthropoda</taxon>
        <taxon>Chelicerata</taxon>
        <taxon>Arachnida</taxon>
        <taxon>Araneae</taxon>
        <taxon>Araneomorphae</taxon>
        <taxon>Entelegynae</taxon>
        <taxon>Araneoidea</taxon>
        <taxon>Araneidae</taxon>
        <taxon>Araneus</taxon>
    </lineage>
</organism>
<protein>
    <submittedName>
        <fullName evidence="1">Uncharacterized protein</fullName>
    </submittedName>
</protein>
<sequence>MTASVKPPASAISEMCTTSREGHRNAIESINLGGHSISCDRPLHVLWRRRYLLWIPHPPAKYVQGEEVLGSMVYCVGTTSNVSYVSCELSDEFKVPDSTRSTDVMFPREYKYDRFEISVYNNFTTLQPAEKCFYRQVNRTQFTVKSTILFLCSGQLPPFPGKKPRGYIVVTICC</sequence>
<keyword evidence="2" id="KW-1185">Reference proteome</keyword>
<dbReference type="Proteomes" id="UP000499080">
    <property type="component" value="Unassembled WGS sequence"/>
</dbReference>
<gene>
    <name evidence="1" type="ORF">AVEN_116309_1</name>
</gene>
<evidence type="ECO:0000313" key="2">
    <source>
        <dbReference type="Proteomes" id="UP000499080"/>
    </source>
</evidence>
<dbReference type="EMBL" id="BGPR01003609">
    <property type="protein sequence ID" value="GBM90319.1"/>
    <property type="molecule type" value="Genomic_DNA"/>
</dbReference>
<dbReference type="AlphaFoldDB" id="A0A4Y2JLI5"/>
<evidence type="ECO:0000313" key="1">
    <source>
        <dbReference type="EMBL" id="GBM90319.1"/>
    </source>
</evidence>
<accession>A0A4Y2JLI5</accession>
<name>A0A4Y2JLI5_ARAVE</name>
<reference evidence="1 2" key="1">
    <citation type="journal article" date="2019" name="Sci. Rep.">
        <title>Orb-weaving spider Araneus ventricosus genome elucidates the spidroin gene catalogue.</title>
        <authorList>
            <person name="Kono N."/>
            <person name="Nakamura H."/>
            <person name="Ohtoshi R."/>
            <person name="Moran D.A.P."/>
            <person name="Shinohara A."/>
            <person name="Yoshida Y."/>
            <person name="Fujiwara M."/>
            <person name="Mori M."/>
            <person name="Tomita M."/>
            <person name="Arakawa K."/>
        </authorList>
    </citation>
    <scope>NUCLEOTIDE SEQUENCE [LARGE SCALE GENOMIC DNA]</scope>
</reference>